<keyword evidence="3" id="KW-1185">Reference proteome</keyword>
<name>A0AAV0M6Z6_9ROSI</name>
<dbReference type="AlphaFoldDB" id="A0AAV0M6Z6"/>
<feature type="signal peptide" evidence="1">
    <location>
        <begin position="1"/>
        <end position="33"/>
    </location>
</feature>
<dbReference type="Proteomes" id="UP001154282">
    <property type="component" value="Unassembled WGS sequence"/>
</dbReference>
<evidence type="ECO:0008006" key="4">
    <source>
        <dbReference type="Google" id="ProtNLM"/>
    </source>
</evidence>
<feature type="chain" id="PRO_5043987260" description="Secreted peptide" evidence="1">
    <location>
        <begin position="34"/>
        <end position="110"/>
    </location>
</feature>
<gene>
    <name evidence="2" type="ORF">LITE_LOCUS27119</name>
</gene>
<protein>
    <recommendedName>
        <fullName evidence="4">Secreted peptide</fullName>
    </recommendedName>
</protein>
<proteinExistence type="predicted"/>
<evidence type="ECO:0000256" key="1">
    <source>
        <dbReference type="SAM" id="SignalP"/>
    </source>
</evidence>
<keyword evidence="1" id="KW-0732">Signal</keyword>
<reference evidence="2" key="1">
    <citation type="submission" date="2022-08" db="EMBL/GenBank/DDBJ databases">
        <authorList>
            <person name="Gutierrez-Valencia J."/>
        </authorList>
    </citation>
    <scope>NUCLEOTIDE SEQUENCE</scope>
</reference>
<accession>A0AAV0M6Z6</accession>
<dbReference type="EMBL" id="CAMGYJ010000007">
    <property type="protein sequence ID" value="CAI0442027.1"/>
    <property type="molecule type" value="Genomic_DNA"/>
</dbReference>
<organism evidence="2 3">
    <name type="scientific">Linum tenue</name>
    <dbReference type="NCBI Taxonomy" id="586396"/>
    <lineage>
        <taxon>Eukaryota</taxon>
        <taxon>Viridiplantae</taxon>
        <taxon>Streptophyta</taxon>
        <taxon>Embryophyta</taxon>
        <taxon>Tracheophyta</taxon>
        <taxon>Spermatophyta</taxon>
        <taxon>Magnoliopsida</taxon>
        <taxon>eudicotyledons</taxon>
        <taxon>Gunneridae</taxon>
        <taxon>Pentapetalae</taxon>
        <taxon>rosids</taxon>
        <taxon>fabids</taxon>
        <taxon>Malpighiales</taxon>
        <taxon>Linaceae</taxon>
        <taxon>Linum</taxon>
    </lineage>
</organism>
<evidence type="ECO:0000313" key="2">
    <source>
        <dbReference type="EMBL" id="CAI0442027.1"/>
    </source>
</evidence>
<sequence>MVLTHLTVQVSAFLDLGLCILIAFLQSFPSSASHSPASVCGTFPSVSSSSSPPSCLFRRSAATTAGGEASRTTAQDATTLVVMLLISRRRLLLPLIAAVVVADQFTLPTR</sequence>
<evidence type="ECO:0000313" key="3">
    <source>
        <dbReference type="Proteomes" id="UP001154282"/>
    </source>
</evidence>
<comment type="caution">
    <text evidence="2">The sequence shown here is derived from an EMBL/GenBank/DDBJ whole genome shotgun (WGS) entry which is preliminary data.</text>
</comment>